<organism evidence="2 3">
    <name type="scientific">Ascobolus immersus RN42</name>
    <dbReference type="NCBI Taxonomy" id="1160509"/>
    <lineage>
        <taxon>Eukaryota</taxon>
        <taxon>Fungi</taxon>
        <taxon>Dikarya</taxon>
        <taxon>Ascomycota</taxon>
        <taxon>Pezizomycotina</taxon>
        <taxon>Pezizomycetes</taxon>
        <taxon>Pezizales</taxon>
        <taxon>Ascobolaceae</taxon>
        <taxon>Ascobolus</taxon>
    </lineage>
</organism>
<dbReference type="EMBL" id="ML119729">
    <property type="protein sequence ID" value="RPA77233.1"/>
    <property type="molecule type" value="Genomic_DNA"/>
</dbReference>
<evidence type="ECO:0000256" key="1">
    <source>
        <dbReference type="SAM" id="MobiDB-lite"/>
    </source>
</evidence>
<accession>A0A3N4HTP4</accession>
<feature type="region of interest" description="Disordered" evidence="1">
    <location>
        <begin position="45"/>
        <end position="155"/>
    </location>
</feature>
<evidence type="ECO:0000313" key="2">
    <source>
        <dbReference type="EMBL" id="RPA77233.1"/>
    </source>
</evidence>
<dbReference type="AlphaFoldDB" id="A0A3N4HTP4"/>
<reference evidence="2 3" key="1">
    <citation type="journal article" date="2018" name="Nat. Ecol. Evol.">
        <title>Pezizomycetes genomes reveal the molecular basis of ectomycorrhizal truffle lifestyle.</title>
        <authorList>
            <person name="Murat C."/>
            <person name="Payen T."/>
            <person name="Noel B."/>
            <person name="Kuo A."/>
            <person name="Morin E."/>
            <person name="Chen J."/>
            <person name="Kohler A."/>
            <person name="Krizsan K."/>
            <person name="Balestrini R."/>
            <person name="Da Silva C."/>
            <person name="Montanini B."/>
            <person name="Hainaut M."/>
            <person name="Levati E."/>
            <person name="Barry K.W."/>
            <person name="Belfiori B."/>
            <person name="Cichocki N."/>
            <person name="Clum A."/>
            <person name="Dockter R.B."/>
            <person name="Fauchery L."/>
            <person name="Guy J."/>
            <person name="Iotti M."/>
            <person name="Le Tacon F."/>
            <person name="Lindquist E.A."/>
            <person name="Lipzen A."/>
            <person name="Malagnac F."/>
            <person name="Mello A."/>
            <person name="Molinier V."/>
            <person name="Miyauchi S."/>
            <person name="Poulain J."/>
            <person name="Riccioni C."/>
            <person name="Rubini A."/>
            <person name="Sitrit Y."/>
            <person name="Splivallo R."/>
            <person name="Traeger S."/>
            <person name="Wang M."/>
            <person name="Zifcakova L."/>
            <person name="Wipf D."/>
            <person name="Zambonelli A."/>
            <person name="Paolocci F."/>
            <person name="Nowrousian M."/>
            <person name="Ottonello S."/>
            <person name="Baldrian P."/>
            <person name="Spatafora J.W."/>
            <person name="Henrissat B."/>
            <person name="Nagy L.G."/>
            <person name="Aury J.M."/>
            <person name="Wincker P."/>
            <person name="Grigoriev I.V."/>
            <person name="Bonfante P."/>
            <person name="Martin F.M."/>
        </authorList>
    </citation>
    <scope>NUCLEOTIDE SEQUENCE [LARGE SCALE GENOMIC DNA]</scope>
    <source>
        <strain evidence="2 3">RN42</strain>
    </source>
</reference>
<proteinExistence type="predicted"/>
<gene>
    <name evidence="2" type="ORF">BJ508DRAFT_330332</name>
</gene>
<sequence length="203" mass="22105">MYRHIHKTLNLLPVDTLNNKAARTGNQRPANNMCTDDKTDCVGDEGGVNSSSGHKGGEPAAPAKASTTYTHDTPLYLVNSPDYSDNGSSSDAKARRASLNSGSHSSDANVHHAYGTPPHTSALISSSTGPISHSPSKPLRQNPPNAYTSTKITPGPIRKDEMAAWRARVDSGDMKRIFWEGYDRTYVCTDGMHQLKRRRKSKK</sequence>
<name>A0A3N4HTP4_ASCIM</name>
<evidence type="ECO:0000313" key="3">
    <source>
        <dbReference type="Proteomes" id="UP000275078"/>
    </source>
</evidence>
<feature type="compositionally biased region" description="Polar residues" evidence="1">
    <location>
        <begin position="81"/>
        <end position="91"/>
    </location>
</feature>
<keyword evidence="3" id="KW-1185">Reference proteome</keyword>
<dbReference type="Proteomes" id="UP000275078">
    <property type="component" value="Unassembled WGS sequence"/>
</dbReference>
<feature type="compositionally biased region" description="Low complexity" evidence="1">
    <location>
        <begin position="124"/>
        <end position="136"/>
    </location>
</feature>
<feature type="compositionally biased region" description="Polar residues" evidence="1">
    <location>
        <begin position="142"/>
        <end position="152"/>
    </location>
</feature>
<protein>
    <submittedName>
        <fullName evidence="2">Uncharacterized protein</fullName>
    </submittedName>
</protein>
<feature type="compositionally biased region" description="Polar residues" evidence="1">
    <location>
        <begin position="98"/>
        <end position="108"/>
    </location>
</feature>